<gene>
    <name evidence="1" type="ORF">EK398_16975</name>
</gene>
<evidence type="ECO:0000313" key="1">
    <source>
        <dbReference type="EMBL" id="RVU96393.1"/>
    </source>
</evidence>
<accession>A0A2N8PYI5</accession>
<proteinExistence type="predicted"/>
<reference evidence="1 2" key="1">
    <citation type="submission" date="2018-12" db="EMBL/GenBank/DDBJ databases">
        <title>A novel vanA-carrying plasmid in a clinical isolate of Enterococcus avium.</title>
        <authorList>
            <person name="Bernasconi O.J."/>
            <person name="Luzzaro F."/>
            <person name="Endimiani A."/>
        </authorList>
    </citation>
    <scope>NUCLEOTIDE SEQUENCE [LARGE SCALE GENOMIC DNA]</scope>
    <source>
        <strain evidence="1 2">LC0559/18</strain>
    </source>
</reference>
<dbReference type="Proteomes" id="UP000288388">
    <property type="component" value="Unassembled WGS sequence"/>
</dbReference>
<organism evidence="1 2">
    <name type="scientific">Enterococcus avium</name>
    <name type="common">Streptococcus avium</name>
    <dbReference type="NCBI Taxonomy" id="33945"/>
    <lineage>
        <taxon>Bacteria</taxon>
        <taxon>Bacillati</taxon>
        <taxon>Bacillota</taxon>
        <taxon>Bacilli</taxon>
        <taxon>Lactobacillales</taxon>
        <taxon>Enterococcaceae</taxon>
        <taxon>Enterococcus</taxon>
    </lineage>
</organism>
<sequence>MKALNINVERTGFPVTLAGLNFFFDCSAEHIEEYEVKYAEVEKKLNELKDDDDIESKKEALGLGYDVMLGDGAFSKLYKEVPDLIAWINAFFDLASGIAQNIDEFKQEQESKSNNVQKEYLKKKAIKKG</sequence>
<name>A0A2N8PYI5_ENTAV</name>
<protein>
    <submittedName>
        <fullName evidence="1">Uncharacterized protein</fullName>
    </submittedName>
</protein>
<dbReference type="EMBL" id="RYZS01000001">
    <property type="protein sequence ID" value="RVU96393.1"/>
    <property type="molecule type" value="Genomic_DNA"/>
</dbReference>
<comment type="caution">
    <text evidence="1">The sequence shown here is derived from an EMBL/GenBank/DDBJ whole genome shotgun (WGS) entry which is preliminary data.</text>
</comment>
<dbReference type="RefSeq" id="WP_102871778.1">
    <property type="nucleotide sequence ID" value="NZ_JARPWK010000070.1"/>
</dbReference>
<dbReference type="AlphaFoldDB" id="A0A2N8PYI5"/>
<evidence type="ECO:0000313" key="2">
    <source>
        <dbReference type="Proteomes" id="UP000288388"/>
    </source>
</evidence>